<dbReference type="PRINTS" id="PR00237">
    <property type="entry name" value="GPCRRHODOPSN"/>
</dbReference>
<gene>
    <name evidence="7" type="ORF">EDS130_LOCUS41951</name>
</gene>
<dbReference type="Gene3D" id="1.20.1070.10">
    <property type="entry name" value="Rhodopsin 7-helix transmembrane proteins"/>
    <property type="match status" value="1"/>
</dbReference>
<sequence>MSLVYIGQQITIYYEFFLLIFGFIGNFLTILILSTTRIYRTNPSTFYMLIASIHNLFQMIPNLLLRILSVSFELDYSRTSHFWCKSRITFAAIFGFISLSCACLSTIDQYLITSRKVSFRHKSQIKWSHRIVLIIMIIVLLHSIPSFISYDISSINHICTYTNLIFAVYVPVSSFLYLCIIPISILITFGCLTYRNLQQIRNLNDYRFDRQLTKTILMQVILIIISQTPYAIYNAYMLIGIGRNKDAKQLEIENFAFTITGLMAYEYFSSGFYIFLFSSKTFRQTVRKRLFFWRRINHIVPVTIKEFFFQSCCLKISHDRKRYAEKKTFSSIRHKMEKYESTFFDSLFIAISEKEIQ</sequence>
<feature type="transmembrane region" description="Helical" evidence="5">
    <location>
        <begin position="215"/>
        <end position="236"/>
    </location>
</feature>
<keyword evidence="4 5" id="KW-0472">Membrane</keyword>
<feature type="transmembrane region" description="Helical" evidence="5">
    <location>
        <begin position="256"/>
        <end position="278"/>
    </location>
</feature>
<dbReference type="GO" id="GO:0016020">
    <property type="term" value="C:membrane"/>
    <property type="evidence" value="ECO:0007669"/>
    <property type="project" value="UniProtKB-SubCell"/>
</dbReference>
<dbReference type="EMBL" id="CAJNOJ010000582">
    <property type="protein sequence ID" value="CAF1489786.1"/>
    <property type="molecule type" value="Genomic_DNA"/>
</dbReference>
<feature type="transmembrane region" description="Helical" evidence="5">
    <location>
        <begin position="88"/>
        <end position="107"/>
    </location>
</feature>
<dbReference type="PROSITE" id="PS50262">
    <property type="entry name" value="G_PROTEIN_RECEP_F1_2"/>
    <property type="match status" value="1"/>
</dbReference>
<evidence type="ECO:0000313" key="8">
    <source>
        <dbReference type="Proteomes" id="UP000663852"/>
    </source>
</evidence>
<evidence type="ECO:0000256" key="2">
    <source>
        <dbReference type="ARBA" id="ARBA00022692"/>
    </source>
</evidence>
<reference evidence="7" key="1">
    <citation type="submission" date="2021-02" db="EMBL/GenBank/DDBJ databases">
        <authorList>
            <person name="Nowell W R."/>
        </authorList>
    </citation>
    <scope>NUCLEOTIDE SEQUENCE</scope>
</reference>
<feature type="domain" description="G-protein coupled receptors family 1 profile" evidence="6">
    <location>
        <begin position="25"/>
        <end position="275"/>
    </location>
</feature>
<comment type="caution">
    <text evidence="7">The sequence shown here is derived from an EMBL/GenBank/DDBJ whole genome shotgun (WGS) entry which is preliminary data.</text>
</comment>
<evidence type="ECO:0000313" key="7">
    <source>
        <dbReference type="EMBL" id="CAF1489786.1"/>
    </source>
</evidence>
<feature type="transmembrane region" description="Helical" evidence="5">
    <location>
        <begin position="12"/>
        <end position="34"/>
    </location>
</feature>
<dbReference type="InterPro" id="IPR000276">
    <property type="entry name" value="GPCR_Rhodpsn"/>
</dbReference>
<dbReference type="PANTHER" id="PTHR46641:SF2">
    <property type="entry name" value="FMRFAMIDE RECEPTOR"/>
    <property type="match status" value="1"/>
</dbReference>
<feature type="transmembrane region" description="Helical" evidence="5">
    <location>
        <begin position="168"/>
        <end position="194"/>
    </location>
</feature>
<name>A0A815SG77_ADIRI</name>
<dbReference type="InterPro" id="IPR017452">
    <property type="entry name" value="GPCR_Rhodpsn_7TM"/>
</dbReference>
<dbReference type="GO" id="GO:0004930">
    <property type="term" value="F:G protein-coupled receptor activity"/>
    <property type="evidence" value="ECO:0007669"/>
    <property type="project" value="InterPro"/>
</dbReference>
<comment type="subcellular location">
    <subcellularLocation>
        <location evidence="1">Membrane</location>
    </subcellularLocation>
</comment>
<dbReference type="PANTHER" id="PTHR46641">
    <property type="entry name" value="FMRFAMIDE RECEPTOR-RELATED"/>
    <property type="match status" value="1"/>
</dbReference>
<dbReference type="SUPFAM" id="SSF81321">
    <property type="entry name" value="Family A G protein-coupled receptor-like"/>
    <property type="match status" value="1"/>
</dbReference>
<keyword evidence="3 5" id="KW-1133">Transmembrane helix</keyword>
<dbReference type="Proteomes" id="UP000663852">
    <property type="component" value="Unassembled WGS sequence"/>
</dbReference>
<evidence type="ECO:0000256" key="1">
    <source>
        <dbReference type="ARBA" id="ARBA00004370"/>
    </source>
</evidence>
<keyword evidence="2 5" id="KW-0812">Transmembrane</keyword>
<feature type="transmembrane region" description="Helical" evidence="5">
    <location>
        <begin position="46"/>
        <end position="68"/>
    </location>
</feature>
<proteinExistence type="predicted"/>
<evidence type="ECO:0000259" key="6">
    <source>
        <dbReference type="PROSITE" id="PS50262"/>
    </source>
</evidence>
<evidence type="ECO:0000256" key="4">
    <source>
        <dbReference type="ARBA" id="ARBA00023136"/>
    </source>
</evidence>
<organism evidence="7 8">
    <name type="scientific">Adineta ricciae</name>
    <name type="common">Rotifer</name>
    <dbReference type="NCBI Taxonomy" id="249248"/>
    <lineage>
        <taxon>Eukaryota</taxon>
        <taxon>Metazoa</taxon>
        <taxon>Spiralia</taxon>
        <taxon>Gnathifera</taxon>
        <taxon>Rotifera</taxon>
        <taxon>Eurotatoria</taxon>
        <taxon>Bdelloidea</taxon>
        <taxon>Adinetida</taxon>
        <taxon>Adinetidae</taxon>
        <taxon>Adineta</taxon>
    </lineage>
</organism>
<dbReference type="InterPro" id="IPR052954">
    <property type="entry name" value="GPCR-Ligand_Int"/>
</dbReference>
<dbReference type="AlphaFoldDB" id="A0A815SG77"/>
<protein>
    <recommendedName>
        <fullName evidence="6">G-protein coupled receptors family 1 profile domain-containing protein</fullName>
    </recommendedName>
</protein>
<evidence type="ECO:0000256" key="5">
    <source>
        <dbReference type="SAM" id="Phobius"/>
    </source>
</evidence>
<accession>A0A815SG77</accession>
<feature type="transmembrane region" description="Helical" evidence="5">
    <location>
        <begin position="127"/>
        <end position="148"/>
    </location>
</feature>
<evidence type="ECO:0000256" key="3">
    <source>
        <dbReference type="ARBA" id="ARBA00022989"/>
    </source>
</evidence>